<dbReference type="GeneID" id="90524509"/>
<keyword evidence="2" id="KW-1185">Reference proteome</keyword>
<reference evidence="1 2" key="1">
    <citation type="submission" date="2024-04" db="EMBL/GenBank/DDBJ databases">
        <title>WGS of bacteria from Torrens River.</title>
        <authorList>
            <person name="Wyrsch E.R."/>
            <person name="Drigo B."/>
        </authorList>
    </citation>
    <scope>NUCLEOTIDE SEQUENCE [LARGE SCALE GENOMIC DNA]</scope>
    <source>
        <strain evidence="1 2">TWI153</strain>
    </source>
</reference>
<evidence type="ECO:0000313" key="2">
    <source>
        <dbReference type="Proteomes" id="UP001400166"/>
    </source>
</evidence>
<proteinExistence type="predicted"/>
<comment type="caution">
    <text evidence="1">The sequence shown here is derived from an EMBL/GenBank/DDBJ whole genome shotgun (WGS) entry which is preliminary data.</text>
</comment>
<gene>
    <name evidence="1" type="ORF">ABE587_12710</name>
</gene>
<accession>A0ABV0C8Y8</accession>
<name>A0ABV0C8Y8_9GAMM</name>
<organism evidence="1 2">
    <name type="scientific">Stenotrophomonas hibiscicola</name>
    <dbReference type="NCBI Taxonomy" id="86189"/>
    <lineage>
        <taxon>Bacteria</taxon>
        <taxon>Pseudomonadati</taxon>
        <taxon>Pseudomonadota</taxon>
        <taxon>Gammaproteobacteria</taxon>
        <taxon>Lysobacterales</taxon>
        <taxon>Lysobacteraceae</taxon>
        <taxon>Stenotrophomonas</taxon>
        <taxon>Stenotrophomonas maltophilia group</taxon>
    </lineage>
</organism>
<dbReference type="RefSeq" id="WP_019659408.1">
    <property type="nucleotide sequence ID" value="NZ_JAWISD010000001.1"/>
</dbReference>
<evidence type="ECO:0008006" key="3">
    <source>
        <dbReference type="Google" id="ProtNLM"/>
    </source>
</evidence>
<evidence type="ECO:0000313" key="1">
    <source>
        <dbReference type="EMBL" id="MEN5390678.1"/>
    </source>
</evidence>
<protein>
    <recommendedName>
        <fullName evidence="3">RHS repeat protein</fullName>
    </recommendedName>
</protein>
<sequence length="73" mass="8046">MLAAAQEVVEYSYTDALVSTVAITAVNGNVIERTVYEPSGELVQMAMAEGARGERLSQVEWEHVVVKQSLTRY</sequence>
<dbReference type="Proteomes" id="UP001400166">
    <property type="component" value="Unassembled WGS sequence"/>
</dbReference>
<dbReference type="EMBL" id="JBDJOF010000024">
    <property type="protein sequence ID" value="MEN5390678.1"/>
    <property type="molecule type" value="Genomic_DNA"/>
</dbReference>